<evidence type="ECO:0000256" key="5">
    <source>
        <dbReference type="SAM" id="MobiDB-lite"/>
    </source>
</evidence>
<dbReference type="AlphaFoldDB" id="C7NTY5"/>
<evidence type="ECO:0000313" key="9">
    <source>
        <dbReference type="Proteomes" id="UP000002071"/>
    </source>
</evidence>
<dbReference type="SUPFAM" id="SSF56349">
    <property type="entry name" value="DNA breaking-rejoining enzymes"/>
    <property type="match status" value="1"/>
</dbReference>
<keyword evidence="2 4" id="KW-0238">DNA-binding</keyword>
<dbReference type="Proteomes" id="UP000002071">
    <property type="component" value="Chromosome"/>
</dbReference>
<dbReference type="CDD" id="cd00397">
    <property type="entry name" value="DNA_BRE_C"/>
    <property type="match status" value="1"/>
</dbReference>
<sequence>MRLVEMRRWPGVSEELSPLSPEEGIDRFLRHREPSVRESTMRNARTRLRFFREWCEEREIENLNTLTGRDLADFVAWRRGDVKALTLQKQLSTIRTALRFWADVEAVQEGLAEKLHAPELPDGAESRDVALDADRAADILEYLRELHYASRDHVVMEILWRTAMRRGALRSIDVDDLRPDDHAIVLRHRIDEGTKLKNGESGERWVYLGPSTYQVIDDYLDNPDRYDVTDDHGREPLLTTPYGRPIGDTIYSWVNRLTQPCRIGGCPHDRDPSDPSTCDALGSDGSPSRCPSARSPHGIRRGSITHHLNTDVSPEIVSERCDVTLDVLYEHYDVRTDQEKMAVRKRQLSEF</sequence>
<dbReference type="PANTHER" id="PTHR30349:SF41">
    <property type="entry name" value="INTEGRASE_RECOMBINASE PROTEIN MJ0367-RELATED"/>
    <property type="match status" value="1"/>
</dbReference>
<evidence type="ECO:0000259" key="6">
    <source>
        <dbReference type="PROSITE" id="PS51898"/>
    </source>
</evidence>
<keyword evidence="9" id="KW-1185">Reference proteome</keyword>
<dbReference type="InterPro" id="IPR004107">
    <property type="entry name" value="Integrase_SAM-like_N"/>
</dbReference>
<dbReference type="InterPro" id="IPR011010">
    <property type="entry name" value="DNA_brk_join_enz"/>
</dbReference>
<feature type="region of interest" description="Disordered" evidence="5">
    <location>
        <begin position="266"/>
        <end position="306"/>
    </location>
</feature>
<dbReference type="GO" id="GO:0003677">
    <property type="term" value="F:DNA binding"/>
    <property type="evidence" value="ECO:0007669"/>
    <property type="project" value="UniProtKB-UniRule"/>
</dbReference>
<dbReference type="HOGENOM" id="CLU_045500_0_0_2"/>
<evidence type="ECO:0000256" key="1">
    <source>
        <dbReference type="ARBA" id="ARBA00022908"/>
    </source>
</evidence>
<accession>C7NTY5</accession>
<keyword evidence="1" id="KW-0229">DNA integration</keyword>
<dbReference type="InterPro" id="IPR050090">
    <property type="entry name" value="Tyrosine_recombinase_XerCD"/>
</dbReference>
<evidence type="ECO:0000256" key="2">
    <source>
        <dbReference type="ARBA" id="ARBA00023125"/>
    </source>
</evidence>
<dbReference type="Gene3D" id="1.10.443.10">
    <property type="entry name" value="Intergrase catalytic core"/>
    <property type="match status" value="1"/>
</dbReference>
<reference evidence="8 9" key="1">
    <citation type="journal article" date="2009" name="Stand. Genomic Sci.">
        <title>Complete genome sequence of Halorhabdus utahensis type strain (AX-2).</title>
        <authorList>
            <person name="Anderson I."/>
            <person name="Tindall B.J."/>
            <person name="Pomrenke H."/>
            <person name="Goker M."/>
            <person name="Lapidus A."/>
            <person name="Nolan M."/>
            <person name="Copeland A."/>
            <person name="Glavina Del Rio T."/>
            <person name="Chen F."/>
            <person name="Tice H."/>
            <person name="Cheng J.F."/>
            <person name="Lucas S."/>
            <person name="Chertkov O."/>
            <person name="Bruce D."/>
            <person name="Brettin T."/>
            <person name="Detter J.C."/>
            <person name="Han C."/>
            <person name="Goodwin L."/>
            <person name="Land M."/>
            <person name="Hauser L."/>
            <person name="Chang Y.J."/>
            <person name="Jeffries C.D."/>
            <person name="Pitluck S."/>
            <person name="Pati A."/>
            <person name="Mavromatis K."/>
            <person name="Ivanova N."/>
            <person name="Ovchinnikova G."/>
            <person name="Chen A."/>
            <person name="Palaniappan K."/>
            <person name="Chain P."/>
            <person name="Rohde M."/>
            <person name="Bristow J."/>
            <person name="Eisen J.A."/>
            <person name="Markowitz V."/>
            <person name="Hugenholtz P."/>
            <person name="Kyrpides N.C."/>
            <person name="Klenk H.P."/>
        </authorList>
    </citation>
    <scope>NUCLEOTIDE SEQUENCE [LARGE SCALE GENOMIC DNA]</scope>
    <source>
        <strain evidence="9">DSM 12940 / JCM 11049 / AX-2</strain>
    </source>
</reference>
<dbReference type="InterPro" id="IPR002104">
    <property type="entry name" value="Integrase_catalytic"/>
</dbReference>
<dbReference type="eggNOG" id="arCOG01250">
    <property type="taxonomic scope" value="Archaea"/>
</dbReference>
<protein>
    <submittedName>
        <fullName evidence="8">Integrase domain protein SAM domain protein</fullName>
    </submittedName>
</protein>
<gene>
    <name evidence="8" type="ordered locus">Huta_0789</name>
</gene>
<keyword evidence="3" id="KW-0233">DNA recombination</keyword>
<evidence type="ECO:0000256" key="4">
    <source>
        <dbReference type="PROSITE-ProRule" id="PRU01248"/>
    </source>
</evidence>
<dbReference type="EMBL" id="CP001687">
    <property type="protein sequence ID" value="ACV10974.1"/>
    <property type="molecule type" value="Genomic_DNA"/>
</dbReference>
<evidence type="ECO:0000256" key="3">
    <source>
        <dbReference type="ARBA" id="ARBA00023172"/>
    </source>
</evidence>
<dbReference type="InterPro" id="IPR013762">
    <property type="entry name" value="Integrase-like_cat_sf"/>
</dbReference>
<dbReference type="PROSITE" id="PS51900">
    <property type="entry name" value="CB"/>
    <property type="match status" value="1"/>
</dbReference>
<dbReference type="InterPro" id="IPR044068">
    <property type="entry name" value="CB"/>
</dbReference>
<dbReference type="GO" id="GO:0006310">
    <property type="term" value="P:DNA recombination"/>
    <property type="evidence" value="ECO:0007669"/>
    <property type="project" value="UniProtKB-KW"/>
</dbReference>
<dbReference type="InterPro" id="IPR010998">
    <property type="entry name" value="Integrase_recombinase_N"/>
</dbReference>
<organism evidence="8 9">
    <name type="scientific">Halorhabdus utahensis (strain DSM 12940 / JCM 11049 / AX-2)</name>
    <dbReference type="NCBI Taxonomy" id="519442"/>
    <lineage>
        <taxon>Archaea</taxon>
        <taxon>Methanobacteriati</taxon>
        <taxon>Methanobacteriota</taxon>
        <taxon>Stenosarchaea group</taxon>
        <taxon>Halobacteria</taxon>
        <taxon>Halobacteriales</taxon>
        <taxon>Haloarculaceae</taxon>
        <taxon>Halorhabdus</taxon>
    </lineage>
</organism>
<dbReference type="KEGG" id="hut:Huta_0789"/>
<evidence type="ECO:0000313" key="8">
    <source>
        <dbReference type="EMBL" id="ACV10974.1"/>
    </source>
</evidence>
<dbReference type="Gene3D" id="1.10.150.130">
    <property type="match status" value="1"/>
</dbReference>
<name>C7NTY5_HALUD</name>
<evidence type="ECO:0000259" key="7">
    <source>
        <dbReference type="PROSITE" id="PS51900"/>
    </source>
</evidence>
<dbReference type="GO" id="GO:0015074">
    <property type="term" value="P:DNA integration"/>
    <property type="evidence" value="ECO:0007669"/>
    <property type="project" value="UniProtKB-KW"/>
</dbReference>
<feature type="domain" description="Core-binding (CB)" evidence="7">
    <location>
        <begin position="19"/>
        <end position="102"/>
    </location>
</feature>
<dbReference type="PROSITE" id="PS51898">
    <property type="entry name" value="TYR_RECOMBINASE"/>
    <property type="match status" value="1"/>
</dbReference>
<dbReference type="Pfam" id="PF02899">
    <property type="entry name" value="Phage_int_SAM_1"/>
    <property type="match status" value="1"/>
</dbReference>
<feature type="domain" description="Tyr recombinase" evidence="6">
    <location>
        <begin position="126"/>
        <end position="345"/>
    </location>
</feature>
<dbReference type="PANTHER" id="PTHR30349">
    <property type="entry name" value="PHAGE INTEGRASE-RELATED"/>
    <property type="match status" value="1"/>
</dbReference>
<dbReference type="STRING" id="519442.Huta_0789"/>
<proteinExistence type="predicted"/>